<dbReference type="eggNOG" id="KOG3525">
    <property type="taxonomic scope" value="Eukaryota"/>
</dbReference>
<dbReference type="InterPro" id="IPR043601">
    <property type="entry name" value="Rspo_Fu-CRD_dom"/>
</dbReference>
<proteinExistence type="predicted"/>
<dbReference type="EMBL" id="GG662656">
    <property type="protein sequence ID" value="EAR97832.2"/>
    <property type="molecule type" value="Genomic_DNA"/>
</dbReference>
<dbReference type="InterPro" id="IPR009030">
    <property type="entry name" value="Growth_fac_rcpt_cys_sf"/>
</dbReference>
<evidence type="ECO:0000256" key="2">
    <source>
        <dbReference type="ARBA" id="ARBA00022525"/>
    </source>
</evidence>
<dbReference type="PANTHER" id="PTHR42884:SF14">
    <property type="entry name" value="NEUROENDOCRINE CONVERTASE 1"/>
    <property type="match status" value="1"/>
</dbReference>
<dbReference type="SUPFAM" id="SSF55486">
    <property type="entry name" value="Metalloproteases ('zincins'), catalytic domain"/>
    <property type="match status" value="1"/>
</dbReference>
<feature type="region of interest" description="Disordered" evidence="8">
    <location>
        <begin position="563"/>
        <end position="602"/>
    </location>
</feature>
<evidence type="ECO:0000313" key="10">
    <source>
        <dbReference type="EMBL" id="EAR97832.2"/>
    </source>
</evidence>
<dbReference type="Proteomes" id="UP000009168">
    <property type="component" value="Unassembled WGS sequence"/>
</dbReference>
<evidence type="ECO:0000256" key="3">
    <source>
        <dbReference type="ARBA" id="ARBA00022670"/>
    </source>
</evidence>
<keyword evidence="5" id="KW-0378">Hydrolase</keyword>
<evidence type="ECO:0000259" key="9">
    <source>
        <dbReference type="Pfam" id="PF15913"/>
    </source>
</evidence>
<dbReference type="Gene3D" id="3.90.132.10">
    <property type="entry name" value="Leishmanolysin , domain 2"/>
    <property type="match status" value="1"/>
</dbReference>
<gene>
    <name evidence="10" type="ORF">TTHERM_00277170</name>
</gene>
<keyword evidence="2" id="KW-0964">Secreted</keyword>
<dbReference type="CDD" id="cd00064">
    <property type="entry name" value="FU"/>
    <property type="match status" value="4"/>
</dbReference>
<comment type="subcellular location">
    <subcellularLocation>
        <location evidence="1">Secreted</location>
    </subcellularLocation>
</comment>
<evidence type="ECO:0000256" key="6">
    <source>
        <dbReference type="ARBA" id="ARBA00022825"/>
    </source>
</evidence>
<evidence type="ECO:0000256" key="4">
    <source>
        <dbReference type="ARBA" id="ARBA00022729"/>
    </source>
</evidence>
<dbReference type="AlphaFoldDB" id="I7MEU7"/>
<dbReference type="RefSeq" id="XP_001018077.2">
    <property type="nucleotide sequence ID" value="XM_001018077.2"/>
</dbReference>
<dbReference type="KEGG" id="tet:TTHERM_00277170"/>
<dbReference type="InterPro" id="IPR006212">
    <property type="entry name" value="Furin_repeat"/>
</dbReference>
<dbReference type="SMART" id="SM00261">
    <property type="entry name" value="FU"/>
    <property type="match status" value="4"/>
</dbReference>
<dbReference type="GO" id="GO:0005576">
    <property type="term" value="C:extracellular region"/>
    <property type="evidence" value="ECO:0007669"/>
    <property type="project" value="UniProtKB-SubCell"/>
</dbReference>
<feature type="compositionally biased region" description="Basic residues" evidence="8">
    <location>
        <begin position="588"/>
        <end position="599"/>
    </location>
</feature>
<dbReference type="GO" id="GO:0005802">
    <property type="term" value="C:trans-Golgi network"/>
    <property type="evidence" value="ECO:0007669"/>
    <property type="project" value="TreeGrafter"/>
</dbReference>
<evidence type="ECO:0000313" key="11">
    <source>
        <dbReference type="Proteomes" id="UP000009168"/>
    </source>
</evidence>
<dbReference type="GeneID" id="7836678"/>
<keyword evidence="11" id="KW-1185">Reference proteome</keyword>
<reference evidence="11" key="1">
    <citation type="journal article" date="2006" name="PLoS Biol.">
        <title>Macronuclear genome sequence of the ciliate Tetrahymena thermophila, a model eukaryote.</title>
        <authorList>
            <person name="Eisen J.A."/>
            <person name="Coyne R.S."/>
            <person name="Wu M."/>
            <person name="Wu D."/>
            <person name="Thiagarajan M."/>
            <person name="Wortman J.R."/>
            <person name="Badger J.H."/>
            <person name="Ren Q."/>
            <person name="Amedeo P."/>
            <person name="Jones K.M."/>
            <person name="Tallon L.J."/>
            <person name="Delcher A.L."/>
            <person name="Salzberg S.L."/>
            <person name="Silva J.C."/>
            <person name="Haas B.J."/>
            <person name="Majoros W.H."/>
            <person name="Farzad M."/>
            <person name="Carlton J.M."/>
            <person name="Smith R.K. Jr."/>
            <person name="Garg J."/>
            <person name="Pearlman R.E."/>
            <person name="Karrer K.M."/>
            <person name="Sun L."/>
            <person name="Manning G."/>
            <person name="Elde N.C."/>
            <person name="Turkewitz A.P."/>
            <person name="Asai D.J."/>
            <person name="Wilkes D.E."/>
            <person name="Wang Y."/>
            <person name="Cai H."/>
            <person name="Collins K."/>
            <person name="Stewart B.A."/>
            <person name="Lee S.R."/>
            <person name="Wilamowska K."/>
            <person name="Weinberg Z."/>
            <person name="Ruzzo W.L."/>
            <person name="Wloga D."/>
            <person name="Gaertig J."/>
            <person name="Frankel J."/>
            <person name="Tsao C.-C."/>
            <person name="Gorovsky M.A."/>
            <person name="Keeling P.J."/>
            <person name="Waller R.F."/>
            <person name="Patron N.J."/>
            <person name="Cherry J.M."/>
            <person name="Stover N.A."/>
            <person name="Krieger C.J."/>
            <person name="del Toro C."/>
            <person name="Ryder H.F."/>
            <person name="Williamson S.C."/>
            <person name="Barbeau R.A."/>
            <person name="Hamilton E.P."/>
            <person name="Orias E."/>
        </authorList>
    </citation>
    <scope>NUCLEOTIDE SEQUENCE [LARGE SCALE GENOMIC DNA]</scope>
    <source>
        <strain evidence="11">SB210</strain>
    </source>
</reference>
<evidence type="ECO:0000256" key="8">
    <source>
        <dbReference type="SAM" id="MobiDB-lite"/>
    </source>
</evidence>
<dbReference type="PANTHER" id="PTHR42884">
    <property type="entry name" value="PROPROTEIN CONVERTASE SUBTILISIN/KEXIN-RELATED"/>
    <property type="match status" value="1"/>
</dbReference>
<dbReference type="GO" id="GO:0000139">
    <property type="term" value="C:Golgi membrane"/>
    <property type="evidence" value="ECO:0007669"/>
    <property type="project" value="TreeGrafter"/>
</dbReference>
<keyword evidence="7" id="KW-0325">Glycoprotein</keyword>
<dbReference type="Gene3D" id="2.10.220.10">
    <property type="entry name" value="Hormone Receptor, Insulin-like Growth Factor Receptor 1, Chain A, domain 2"/>
    <property type="match status" value="4"/>
</dbReference>
<evidence type="ECO:0000256" key="5">
    <source>
        <dbReference type="ARBA" id="ARBA00022801"/>
    </source>
</evidence>
<protein>
    <recommendedName>
        <fullName evidence="9">R-spondin Fu-CRD domain-containing protein</fullName>
    </recommendedName>
</protein>
<dbReference type="Pfam" id="PF15913">
    <property type="entry name" value="Furin-like_2"/>
    <property type="match status" value="1"/>
</dbReference>
<dbReference type="OrthoDB" id="286906at2759"/>
<organism evidence="10 11">
    <name type="scientific">Tetrahymena thermophila (strain SB210)</name>
    <dbReference type="NCBI Taxonomy" id="312017"/>
    <lineage>
        <taxon>Eukaryota</taxon>
        <taxon>Sar</taxon>
        <taxon>Alveolata</taxon>
        <taxon>Ciliophora</taxon>
        <taxon>Intramacronucleata</taxon>
        <taxon>Oligohymenophorea</taxon>
        <taxon>Hymenostomatida</taxon>
        <taxon>Tetrahymenina</taxon>
        <taxon>Tetrahymenidae</taxon>
        <taxon>Tetrahymena</taxon>
    </lineage>
</organism>
<evidence type="ECO:0000256" key="1">
    <source>
        <dbReference type="ARBA" id="ARBA00004613"/>
    </source>
</evidence>
<keyword evidence="4" id="KW-0732">Signal</keyword>
<accession>I7MEU7</accession>
<dbReference type="InParanoid" id="I7MEU7"/>
<keyword evidence="3" id="KW-0645">Protease</keyword>
<dbReference type="SUPFAM" id="SSF57184">
    <property type="entry name" value="Growth factor receptor domain"/>
    <property type="match status" value="2"/>
</dbReference>
<feature type="compositionally biased region" description="Basic residues" evidence="8">
    <location>
        <begin position="569"/>
        <end position="581"/>
    </location>
</feature>
<keyword evidence="6" id="KW-0720">Serine protease</keyword>
<dbReference type="GO" id="GO:0004252">
    <property type="term" value="F:serine-type endopeptidase activity"/>
    <property type="evidence" value="ECO:0007669"/>
    <property type="project" value="TreeGrafter"/>
</dbReference>
<dbReference type="GO" id="GO:0016485">
    <property type="term" value="P:protein processing"/>
    <property type="evidence" value="ECO:0007669"/>
    <property type="project" value="TreeGrafter"/>
</dbReference>
<evidence type="ECO:0000256" key="7">
    <source>
        <dbReference type="ARBA" id="ARBA00023180"/>
    </source>
</evidence>
<name>I7MEU7_TETTS</name>
<feature type="domain" description="R-spondin Fu-CRD" evidence="9">
    <location>
        <begin position="430"/>
        <end position="494"/>
    </location>
</feature>
<sequence>MNYIQTITIIQLIICIFAFENNILHSKYNDTYKIEKKIKHTFSYHLDQIKNHPIRITSDFTRLETQIQEDQIKQIQQVFNKVTEQFSQILSIEINYDRIRFPTSQKCGSINVDFRDTDVGIENSDLHIYFDISYQTLAQPCEFLHNNGRPIFGYFLIQQQEFFQVNINFQKAFIFFCSLQSNQLLSQLFFLQNNQISINQDIQINFIRQMRQILLLSEKLYPIFRDNKSNKQYEIDVYSTRILIQNQKITLLKFPNLTKIAQKYFQCDLIEGMILISDINEKIQDWIYISDDLNVQNDQGSLKVFNVFDLSLLKDSGWYHLKNAQQEKLEDWDGVGCNIQNQYKLDQIYLNIMQINSLKCHSNCNTCFGESEQQCLSCKENDRLLNYECINICPEDQEWDYEKLQCRNIVFELKTMYCNYCISGQFCYKGSCLDSCEEGFSTQVVENQVVCEKCQQNCQSCISTDLCLRCQSPFKLQNGKCVSECESGFYLNNSSYCQKCHSSCSSCIGNKFNQCLSCSISSILQDGKCQKIEENSNLNNFEQNQNKSKYEFLEKSEQENKNLDFNNSKSRRSPSRPRRSSRSPSTTRRSHIGHARRSSTHHEDKEMCGQGFFSQIVSGKHVCLKCMIGCIFCKQLARCDKCELGYVYQNGVCENKSQKNIVQNEYFESCHDTCKTCSGPLSSNCLSCYYNFNLEDGSCIQNINKNIHQNIEDLEKK</sequence>